<dbReference type="Gene3D" id="3.90.1140.10">
    <property type="entry name" value="Cyclic phosphodiesterase"/>
    <property type="match status" value="1"/>
</dbReference>
<sequence>MNVNGNLQYKQAQRELFDELENKFKNGEKPSTIVEPVKDYENDNRICLTSVAFIPPHLQEIILSTVVDPLKSADSQQYYYIQNSFHLTIQNIRTINLPPLFSDSDIEKAIKVFDQIVPKHKHLFFDIEGLFELPTSLSLRAYADKGLKDLALELRRGLKEAGVPDNKTYASSDVVFGNTSVCRYTTTPNDLFFNEVKRLKNIKIGRLEVSTVSLITTNSVCHPSKTKIIKEFNLA</sequence>
<comment type="caution">
    <text evidence="1">The sequence shown here is derived from an EMBL/GenBank/DDBJ whole genome shotgun (WGS) entry which is preliminary data.</text>
</comment>
<gene>
    <name evidence="1" type="ORF">A3E44_02030</name>
</gene>
<name>A0A1F8APE8_9BACT</name>
<organism evidence="1 2">
    <name type="scientific">Candidatus Woesebacteria bacterium RIFCSPHIGHO2_12_FULL_41_24</name>
    <dbReference type="NCBI Taxonomy" id="1802510"/>
    <lineage>
        <taxon>Bacteria</taxon>
        <taxon>Candidatus Woeseibacteriota</taxon>
    </lineage>
</organism>
<accession>A0A1F8APE8</accession>
<evidence type="ECO:0000313" key="2">
    <source>
        <dbReference type="Proteomes" id="UP000178603"/>
    </source>
</evidence>
<protein>
    <recommendedName>
        <fullName evidence="3">2'-5' RNA ligase</fullName>
    </recommendedName>
</protein>
<reference evidence="1 2" key="1">
    <citation type="journal article" date="2016" name="Nat. Commun.">
        <title>Thousands of microbial genomes shed light on interconnected biogeochemical processes in an aquifer system.</title>
        <authorList>
            <person name="Anantharaman K."/>
            <person name="Brown C.T."/>
            <person name="Hug L.A."/>
            <person name="Sharon I."/>
            <person name="Castelle C.J."/>
            <person name="Probst A.J."/>
            <person name="Thomas B.C."/>
            <person name="Singh A."/>
            <person name="Wilkins M.J."/>
            <person name="Karaoz U."/>
            <person name="Brodie E.L."/>
            <person name="Williams K.H."/>
            <person name="Hubbard S.S."/>
            <person name="Banfield J.F."/>
        </authorList>
    </citation>
    <scope>NUCLEOTIDE SEQUENCE [LARGE SCALE GENOMIC DNA]</scope>
</reference>
<proteinExistence type="predicted"/>
<evidence type="ECO:0000313" key="1">
    <source>
        <dbReference type="EMBL" id="OGM53637.1"/>
    </source>
</evidence>
<dbReference type="AlphaFoldDB" id="A0A1F8APE8"/>
<dbReference type="Proteomes" id="UP000178603">
    <property type="component" value="Unassembled WGS sequence"/>
</dbReference>
<dbReference type="EMBL" id="MGGW01000021">
    <property type="protein sequence ID" value="OGM53637.1"/>
    <property type="molecule type" value="Genomic_DNA"/>
</dbReference>
<evidence type="ECO:0008006" key="3">
    <source>
        <dbReference type="Google" id="ProtNLM"/>
    </source>
</evidence>